<name>A0A377SWW2_9NEIS</name>
<accession>A0A377SWW2</accession>
<feature type="chain" id="PRO_5016920182" description="CHAT domain-containing protein" evidence="1">
    <location>
        <begin position="35"/>
        <end position="342"/>
    </location>
</feature>
<dbReference type="EMBL" id="SMBT01000013">
    <property type="protein sequence ID" value="TCU83015.1"/>
    <property type="molecule type" value="Genomic_DNA"/>
</dbReference>
<evidence type="ECO:0008006" key="6">
    <source>
        <dbReference type="Google" id="ProtNLM"/>
    </source>
</evidence>
<evidence type="ECO:0000313" key="5">
    <source>
        <dbReference type="Proteomes" id="UP000295794"/>
    </source>
</evidence>
<dbReference type="EMBL" id="UGHR01000006">
    <property type="protein sequence ID" value="STR45838.1"/>
    <property type="molecule type" value="Genomic_DNA"/>
</dbReference>
<feature type="signal peptide" evidence="1">
    <location>
        <begin position="1"/>
        <end position="34"/>
    </location>
</feature>
<dbReference type="OrthoDB" id="6281484at2"/>
<protein>
    <recommendedName>
        <fullName evidence="6">CHAT domain-containing protein</fullName>
    </recommendedName>
</protein>
<evidence type="ECO:0000313" key="4">
    <source>
        <dbReference type="Proteomes" id="UP000255108"/>
    </source>
</evidence>
<evidence type="ECO:0000313" key="3">
    <source>
        <dbReference type="EMBL" id="TCU83015.1"/>
    </source>
</evidence>
<evidence type="ECO:0000313" key="2">
    <source>
        <dbReference type="EMBL" id="STR45838.1"/>
    </source>
</evidence>
<organism evidence="2 4">
    <name type="scientific">Iodobacter fluviatilis</name>
    <dbReference type="NCBI Taxonomy" id="537"/>
    <lineage>
        <taxon>Bacteria</taxon>
        <taxon>Pseudomonadati</taxon>
        <taxon>Pseudomonadota</taxon>
        <taxon>Betaproteobacteria</taxon>
        <taxon>Neisseriales</taxon>
        <taxon>Chitinibacteraceae</taxon>
        <taxon>Iodobacter</taxon>
    </lineage>
</organism>
<reference evidence="3 5" key="2">
    <citation type="submission" date="2019-03" db="EMBL/GenBank/DDBJ databases">
        <title>Genomic Encyclopedia of Type Strains, Phase IV (KMG-IV): sequencing the most valuable type-strain genomes for metagenomic binning, comparative biology and taxonomic classification.</title>
        <authorList>
            <person name="Goeker M."/>
        </authorList>
    </citation>
    <scope>NUCLEOTIDE SEQUENCE [LARGE SCALE GENOMIC DNA]</scope>
    <source>
        <strain evidence="3 5">DSM 3764</strain>
    </source>
</reference>
<gene>
    <name evidence="3" type="ORF">EV682_11375</name>
    <name evidence="2" type="ORF">NCTC11159_04429</name>
</gene>
<evidence type="ECO:0000256" key="1">
    <source>
        <dbReference type="SAM" id="SignalP"/>
    </source>
</evidence>
<dbReference type="Proteomes" id="UP000255108">
    <property type="component" value="Unassembled WGS sequence"/>
</dbReference>
<dbReference type="AlphaFoldDB" id="A0A377SWW2"/>
<reference evidence="2 4" key="1">
    <citation type="submission" date="2018-06" db="EMBL/GenBank/DDBJ databases">
        <authorList>
            <consortium name="Pathogen Informatics"/>
            <person name="Doyle S."/>
        </authorList>
    </citation>
    <scope>NUCLEOTIDE SEQUENCE [LARGE SCALE GENOMIC DNA]</scope>
    <source>
        <strain evidence="2 4">NCTC11159</strain>
    </source>
</reference>
<sequence>MNFKVNLNTKPLKRSWLRNTLIAILMLSGSQAGASCLVISLQEKNDRILLQSDEDATVVESRRSAKMISKEFRQIYEILEKNKKLDERFDTRLKGLSQELFGPLIPAMRQASCIVFNIQPRFMHFTLDLLPIDGEPLFVEKALAFSFGAPKDQDQIPGFGAESRGLIVRDPETDPDNGAGEVRAYYPGSSLYAAKSAGPKLFAKANADFLIISAHGFVVPGFGANDGDKDDSVLLKEHMNADEFGDAKFRLVYFDSCQLGLSKPFIDAASRSGAHHYLAPIISNESGNSSTLTMRYFFTGLNQGQSSMDALFSARKRIYQDSRANSRSDQIFYSYPFRLYLL</sequence>
<keyword evidence="5" id="KW-1185">Reference proteome</keyword>
<dbReference type="Proteomes" id="UP000295794">
    <property type="component" value="Unassembled WGS sequence"/>
</dbReference>
<dbReference type="RefSeq" id="WP_115230081.1">
    <property type="nucleotide sequence ID" value="NZ_CAWOLO010000013.1"/>
</dbReference>
<proteinExistence type="predicted"/>
<keyword evidence="1" id="KW-0732">Signal</keyword>